<name>A0A9D8PRJ7_9DELT</name>
<evidence type="ECO:0000313" key="4">
    <source>
        <dbReference type="Proteomes" id="UP000809273"/>
    </source>
</evidence>
<feature type="region of interest" description="Disordered" evidence="1">
    <location>
        <begin position="31"/>
        <end position="73"/>
    </location>
</feature>
<gene>
    <name evidence="3" type="ORF">JW984_16300</name>
</gene>
<sequence>MKRTLNLLLFFIVFISLSSMPLSLAAEEGDFTEPGANFEKPVSTEEEKALNVYSQDDSETSGSENQEHDGAVH</sequence>
<evidence type="ECO:0008006" key="5">
    <source>
        <dbReference type="Google" id="ProtNLM"/>
    </source>
</evidence>
<proteinExistence type="predicted"/>
<protein>
    <recommendedName>
        <fullName evidence="5">Secreted protein</fullName>
    </recommendedName>
</protein>
<feature type="chain" id="PRO_5038714390" description="Secreted protein" evidence="2">
    <location>
        <begin position="26"/>
        <end position="73"/>
    </location>
</feature>
<dbReference type="Proteomes" id="UP000809273">
    <property type="component" value="Unassembled WGS sequence"/>
</dbReference>
<accession>A0A9D8PRJ7</accession>
<reference evidence="3" key="1">
    <citation type="journal article" date="2021" name="Environ. Microbiol.">
        <title>Genomic characterization of three novel Desulfobacterota classes expand the metabolic and phylogenetic diversity of the phylum.</title>
        <authorList>
            <person name="Murphy C.L."/>
            <person name="Biggerstaff J."/>
            <person name="Eichhorn A."/>
            <person name="Ewing E."/>
            <person name="Shahan R."/>
            <person name="Soriano D."/>
            <person name="Stewart S."/>
            <person name="VanMol K."/>
            <person name="Walker R."/>
            <person name="Walters P."/>
            <person name="Elshahed M.S."/>
            <person name="Youssef N.H."/>
        </authorList>
    </citation>
    <scope>NUCLEOTIDE SEQUENCE</scope>
    <source>
        <strain evidence="3">Zod_Metabat.24</strain>
    </source>
</reference>
<feature type="compositionally biased region" description="Polar residues" evidence="1">
    <location>
        <begin position="52"/>
        <end position="64"/>
    </location>
</feature>
<comment type="caution">
    <text evidence="3">The sequence shown here is derived from an EMBL/GenBank/DDBJ whole genome shotgun (WGS) entry which is preliminary data.</text>
</comment>
<evidence type="ECO:0000256" key="2">
    <source>
        <dbReference type="SAM" id="SignalP"/>
    </source>
</evidence>
<keyword evidence="2" id="KW-0732">Signal</keyword>
<feature type="signal peptide" evidence="2">
    <location>
        <begin position="1"/>
        <end position="25"/>
    </location>
</feature>
<evidence type="ECO:0000313" key="3">
    <source>
        <dbReference type="EMBL" id="MBN1574758.1"/>
    </source>
</evidence>
<organism evidence="3 4">
    <name type="scientific">Candidatus Zymogenus saltonus</name>
    <dbReference type="NCBI Taxonomy" id="2844893"/>
    <lineage>
        <taxon>Bacteria</taxon>
        <taxon>Deltaproteobacteria</taxon>
        <taxon>Candidatus Zymogenia</taxon>
        <taxon>Candidatus Zymogeniales</taxon>
        <taxon>Candidatus Zymogenaceae</taxon>
        <taxon>Candidatus Zymogenus</taxon>
    </lineage>
</organism>
<dbReference type="AlphaFoldDB" id="A0A9D8PRJ7"/>
<evidence type="ECO:0000256" key="1">
    <source>
        <dbReference type="SAM" id="MobiDB-lite"/>
    </source>
</evidence>
<dbReference type="EMBL" id="JAFGIX010000088">
    <property type="protein sequence ID" value="MBN1574758.1"/>
    <property type="molecule type" value="Genomic_DNA"/>
</dbReference>
<reference evidence="3" key="2">
    <citation type="submission" date="2021-01" db="EMBL/GenBank/DDBJ databases">
        <authorList>
            <person name="Hahn C.R."/>
            <person name="Youssef N.H."/>
            <person name="Elshahed M."/>
        </authorList>
    </citation>
    <scope>NUCLEOTIDE SEQUENCE</scope>
    <source>
        <strain evidence="3">Zod_Metabat.24</strain>
    </source>
</reference>